<protein>
    <submittedName>
        <fullName evidence="1">Uncharacterized protein</fullName>
    </submittedName>
</protein>
<dbReference type="EMBL" id="KQ996969">
    <property type="protein sequence ID" value="KZV44535.1"/>
    <property type="molecule type" value="Genomic_DNA"/>
</dbReference>
<accession>A0A2Z7CCW9</accession>
<proteinExistence type="predicted"/>
<evidence type="ECO:0000313" key="2">
    <source>
        <dbReference type="Proteomes" id="UP000250235"/>
    </source>
</evidence>
<dbReference type="AlphaFoldDB" id="A0A2Z7CCW9"/>
<reference evidence="1 2" key="1">
    <citation type="journal article" date="2015" name="Proc. Natl. Acad. Sci. U.S.A.">
        <title>The resurrection genome of Boea hygrometrica: A blueprint for survival of dehydration.</title>
        <authorList>
            <person name="Xiao L."/>
            <person name="Yang G."/>
            <person name="Zhang L."/>
            <person name="Yang X."/>
            <person name="Zhao S."/>
            <person name="Ji Z."/>
            <person name="Zhou Q."/>
            <person name="Hu M."/>
            <person name="Wang Y."/>
            <person name="Chen M."/>
            <person name="Xu Y."/>
            <person name="Jin H."/>
            <person name="Xiao X."/>
            <person name="Hu G."/>
            <person name="Bao F."/>
            <person name="Hu Y."/>
            <person name="Wan P."/>
            <person name="Li L."/>
            <person name="Deng X."/>
            <person name="Kuang T."/>
            <person name="Xiang C."/>
            <person name="Zhu J.K."/>
            <person name="Oliver M.J."/>
            <person name="He Y."/>
        </authorList>
    </citation>
    <scope>NUCLEOTIDE SEQUENCE [LARGE SCALE GENOMIC DNA]</scope>
    <source>
        <strain evidence="2">cv. XS01</strain>
    </source>
</reference>
<keyword evidence="2" id="KW-1185">Reference proteome</keyword>
<organism evidence="1 2">
    <name type="scientific">Dorcoceras hygrometricum</name>
    <dbReference type="NCBI Taxonomy" id="472368"/>
    <lineage>
        <taxon>Eukaryota</taxon>
        <taxon>Viridiplantae</taxon>
        <taxon>Streptophyta</taxon>
        <taxon>Embryophyta</taxon>
        <taxon>Tracheophyta</taxon>
        <taxon>Spermatophyta</taxon>
        <taxon>Magnoliopsida</taxon>
        <taxon>eudicotyledons</taxon>
        <taxon>Gunneridae</taxon>
        <taxon>Pentapetalae</taxon>
        <taxon>asterids</taxon>
        <taxon>lamiids</taxon>
        <taxon>Lamiales</taxon>
        <taxon>Gesneriaceae</taxon>
        <taxon>Didymocarpoideae</taxon>
        <taxon>Trichosporeae</taxon>
        <taxon>Loxocarpinae</taxon>
        <taxon>Dorcoceras</taxon>
    </lineage>
</organism>
<gene>
    <name evidence="1" type="ORF">F511_17441</name>
</gene>
<evidence type="ECO:0000313" key="1">
    <source>
        <dbReference type="EMBL" id="KZV44535.1"/>
    </source>
</evidence>
<name>A0A2Z7CCW9_9LAMI</name>
<dbReference type="Proteomes" id="UP000250235">
    <property type="component" value="Unassembled WGS sequence"/>
</dbReference>
<sequence>MDHELWYSRIFQTRERFQALPKDKIDIFLDVTAEFAQLRATVDQISFEHVQTRFHIEKLKAALFTKISSLETTFLTRSDNQDMALLVQTEVLRKEMQAQKAMLSQELDVLGG</sequence>